<feature type="region of interest" description="Disordered" evidence="1">
    <location>
        <begin position="102"/>
        <end position="129"/>
    </location>
</feature>
<dbReference type="AlphaFoldDB" id="A0A6A3SBR0"/>
<dbReference type="EMBL" id="QXFW01001764">
    <property type="protein sequence ID" value="KAE8986127.1"/>
    <property type="molecule type" value="Genomic_DNA"/>
</dbReference>
<evidence type="ECO:0000313" key="14">
    <source>
        <dbReference type="Proteomes" id="UP000440367"/>
    </source>
</evidence>
<feature type="compositionally biased region" description="Polar residues" evidence="1">
    <location>
        <begin position="111"/>
        <end position="126"/>
    </location>
</feature>
<dbReference type="Proteomes" id="UP000433483">
    <property type="component" value="Unassembled WGS sequence"/>
</dbReference>
<dbReference type="Proteomes" id="UP000440732">
    <property type="component" value="Unassembled WGS sequence"/>
</dbReference>
<dbReference type="EMBL" id="QXGA01001687">
    <property type="protein sequence ID" value="KAE9112935.1"/>
    <property type="molecule type" value="Genomic_DNA"/>
</dbReference>
<evidence type="ECO:0000313" key="3">
    <source>
        <dbReference type="EMBL" id="KAE8986127.1"/>
    </source>
</evidence>
<keyword evidence="12" id="KW-1185">Reference proteome</keyword>
<accession>A0A6A3SBR0</accession>
<organism evidence="6 15">
    <name type="scientific">Phytophthora fragariae</name>
    <dbReference type="NCBI Taxonomy" id="53985"/>
    <lineage>
        <taxon>Eukaryota</taxon>
        <taxon>Sar</taxon>
        <taxon>Stramenopiles</taxon>
        <taxon>Oomycota</taxon>
        <taxon>Peronosporomycetes</taxon>
        <taxon>Peronosporales</taxon>
        <taxon>Peronosporaceae</taxon>
        <taxon>Phytophthora</taxon>
    </lineage>
</organism>
<protein>
    <submittedName>
        <fullName evidence="6">Uncharacterized protein</fullName>
    </submittedName>
</protein>
<evidence type="ECO:0000313" key="2">
    <source>
        <dbReference type="EMBL" id="KAE8927863.1"/>
    </source>
</evidence>
<evidence type="ECO:0000313" key="8">
    <source>
        <dbReference type="EMBL" id="KAE9208457.1"/>
    </source>
</evidence>
<gene>
    <name evidence="10" type="ORF">PF001_g20487</name>
    <name evidence="9" type="ORF">PF002_g2549</name>
    <name evidence="8" type="ORF">PF004_g16753</name>
    <name evidence="7" type="ORF">PF005_g16977</name>
    <name evidence="6" type="ORF">PF006_g19870</name>
    <name evidence="5" type="ORF">PF007_g21449</name>
    <name evidence="2" type="ORF">PF009_g21976</name>
    <name evidence="4" type="ORF">PF010_g20757</name>
    <name evidence="3" type="ORF">PF011_g20119</name>
</gene>
<dbReference type="EMBL" id="QXGD01000067">
    <property type="protein sequence ID" value="KAE9255057.1"/>
    <property type="molecule type" value="Genomic_DNA"/>
</dbReference>
<dbReference type="EMBL" id="QXFX01001797">
    <property type="protein sequence ID" value="KAE9084619.1"/>
    <property type="molecule type" value="Genomic_DNA"/>
</dbReference>
<evidence type="ECO:0000313" key="17">
    <source>
        <dbReference type="Proteomes" id="UP000460718"/>
    </source>
</evidence>
<dbReference type="EMBL" id="QXGB01001142">
    <property type="protein sequence ID" value="KAE9196191.1"/>
    <property type="molecule type" value="Genomic_DNA"/>
</dbReference>
<name>A0A6A3SBR0_9STRA</name>
<evidence type="ECO:0000313" key="6">
    <source>
        <dbReference type="EMBL" id="KAE9112935.1"/>
    </source>
</evidence>
<evidence type="ECO:0000313" key="16">
    <source>
        <dbReference type="Proteomes" id="UP000441208"/>
    </source>
</evidence>
<reference evidence="11 12" key="1">
    <citation type="submission" date="2018-08" db="EMBL/GenBank/DDBJ databases">
        <title>Genomic investigation of the strawberry pathogen Phytophthora fragariae indicates pathogenicity is determined by transcriptional variation in three key races.</title>
        <authorList>
            <person name="Adams T.M."/>
            <person name="Armitage A.D."/>
            <person name="Sobczyk M.K."/>
            <person name="Bates H.J."/>
            <person name="Dunwell J.M."/>
            <person name="Nellist C.F."/>
            <person name="Harrison R.J."/>
        </authorList>
    </citation>
    <scope>NUCLEOTIDE SEQUENCE [LARGE SCALE GENOMIC DNA]</scope>
    <source>
        <strain evidence="10 13">A4</strain>
        <strain evidence="9 14">BC-1</strain>
        <strain evidence="8 18">BC-23</strain>
        <strain evidence="7 12">NOV-27</strain>
        <strain evidence="6 15">NOV-5</strain>
        <strain evidence="5 16">NOV-71</strain>
        <strain evidence="2 11">NOV-9</strain>
        <strain evidence="4 19">ONT-3</strain>
        <strain evidence="3 17">SCRP245</strain>
    </source>
</reference>
<evidence type="ECO:0000313" key="10">
    <source>
        <dbReference type="EMBL" id="KAE9288493.1"/>
    </source>
</evidence>
<evidence type="ECO:0000313" key="4">
    <source>
        <dbReference type="EMBL" id="KAE9084619.1"/>
    </source>
</evidence>
<dbReference type="Proteomes" id="UP000429523">
    <property type="component" value="Unassembled WGS sequence"/>
</dbReference>
<dbReference type="Proteomes" id="UP000476176">
    <property type="component" value="Unassembled WGS sequence"/>
</dbReference>
<evidence type="ECO:0000256" key="1">
    <source>
        <dbReference type="SAM" id="MobiDB-lite"/>
    </source>
</evidence>
<evidence type="ECO:0000313" key="15">
    <source>
        <dbReference type="Proteomes" id="UP000440732"/>
    </source>
</evidence>
<evidence type="ECO:0000313" key="11">
    <source>
        <dbReference type="Proteomes" id="UP000429523"/>
    </source>
</evidence>
<dbReference type="Proteomes" id="UP000460718">
    <property type="component" value="Unassembled WGS sequence"/>
</dbReference>
<dbReference type="Proteomes" id="UP000440367">
    <property type="component" value="Unassembled WGS sequence"/>
</dbReference>
<evidence type="ECO:0000313" key="18">
    <source>
        <dbReference type="Proteomes" id="UP000476176"/>
    </source>
</evidence>
<dbReference type="Proteomes" id="UP000441208">
    <property type="component" value="Unassembled WGS sequence"/>
</dbReference>
<comment type="caution">
    <text evidence="6">The sequence shown here is derived from an EMBL/GenBank/DDBJ whole genome shotgun (WGS) entry which is preliminary data.</text>
</comment>
<dbReference type="EMBL" id="QXGC01001209">
    <property type="protein sequence ID" value="KAE9208457.1"/>
    <property type="molecule type" value="Genomic_DNA"/>
</dbReference>
<evidence type="ECO:0000313" key="7">
    <source>
        <dbReference type="EMBL" id="KAE9196191.1"/>
    </source>
</evidence>
<dbReference type="EMBL" id="QXGE01001769">
    <property type="protein sequence ID" value="KAE9288493.1"/>
    <property type="molecule type" value="Genomic_DNA"/>
</dbReference>
<evidence type="ECO:0000313" key="12">
    <source>
        <dbReference type="Proteomes" id="UP000433483"/>
    </source>
</evidence>
<dbReference type="Proteomes" id="UP000437068">
    <property type="component" value="Unassembled WGS sequence"/>
</dbReference>
<dbReference type="EMBL" id="QXFZ01001811">
    <property type="protein sequence ID" value="KAE9084628.1"/>
    <property type="molecule type" value="Genomic_DNA"/>
</dbReference>
<evidence type="ECO:0000313" key="5">
    <source>
        <dbReference type="EMBL" id="KAE9084628.1"/>
    </source>
</evidence>
<proteinExistence type="predicted"/>
<evidence type="ECO:0000313" key="13">
    <source>
        <dbReference type="Proteomes" id="UP000437068"/>
    </source>
</evidence>
<dbReference type="Proteomes" id="UP000488956">
    <property type="component" value="Unassembled WGS sequence"/>
</dbReference>
<evidence type="ECO:0000313" key="9">
    <source>
        <dbReference type="EMBL" id="KAE9255057.1"/>
    </source>
</evidence>
<dbReference type="EMBL" id="QXGF01001777">
    <property type="protein sequence ID" value="KAE8927863.1"/>
    <property type="molecule type" value="Genomic_DNA"/>
</dbReference>
<evidence type="ECO:0000313" key="19">
    <source>
        <dbReference type="Proteomes" id="UP000488956"/>
    </source>
</evidence>
<sequence length="147" mass="16667">MGETDQIPDRRALDVGAVNENYAYWVAITKVYNDDTEHYNGFALEEGNSRFDGIYPVMTSPHPSSKFRLTWKQTLARRSLSRYLVFNSLRPPRYCHGSADARMSTLPGGNDNVTMKSEQSGTSGQGSAKRRLRLTTFKRILDIVEKD</sequence>